<name>A0A3B5Y1Q1_WHEAT</name>
<keyword evidence="1" id="KW-0472">Membrane</keyword>
<protein>
    <submittedName>
        <fullName evidence="2">Uncharacterized protein</fullName>
    </submittedName>
</protein>
<dbReference type="AlphaFoldDB" id="A0A3B5Y1Q1"/>
<proteinExistence type="predicted"/>
<keyword evidence="3" id="KW-1185">Reference proteome</keyword>
<feature type="transmembrane region" description="Helical" evidence="1">
    <location>
        <begin position="12"/>
        <end position="30"/>
    </location>
</feature>
<keyword evidence="1" id="KW-1133">Transmembrane helix</keyword>
<dbReference type="SMR" id="A0A3B5Y1Q1"/>
<evidence type="ECO:0000313" key="2">
    <source>
        <dbReference type="EnsemblPlants" id="TraesCS1A02G247600.1.cds1"/>
    </source>
</evidence>
<organism evidence="2">
    <name type="scientific">Triticum aestivum</name>
    <name type="common">Wheat</name>
    <dbReference type="NCBI Taxonomy" id="4565"/>
    <lineage>
        <taxon>Eukaryota</taxon>
        <taxon>Viridiplantae</taxon>
        <taxon>Streptophyta</taxon>
        <taxon>Embryophyta</taxon>
        <taxon>Tracheophyta</taxon>
        <taxon>Spermatophyta</taxon>
        <taxon>Magnoliopsida</taxon>
        <taxon>Liliopsida</taxon>
        <taxon>Poales</taxon>
        <taxon>Poaceae</taxon>
        <taxon>BOP clade</taxon>
        <taxon>Pooideae</taxon>
        <taxon>Triticodae</taxon>
        <taxon>Triticeae</taxon>
        <taxon>Triticinae</taxon>
        <taxon>Triticum</taxon>
    </lineage>
</organism>
<dbReference type="Gramene" id="TraesNOR1A03G00116170.1">
    <property type="protein sequence ID" value="TraesNOR1A03G00116170.1.CDS1"/>
    <property type="gene ID" value="TraesNOR1A03G00116170"/>
</dbReference>
<reference evidence="2" key="1">
    <citation type="submission" date="2018-08" db="EMBL/GenBank/DDBJ databases">
        <authorList>
            <person name="Rossello M."/>
        </authorList>
    </citation>
    <scope>NUCLEOTIDE SEQUENCE [LARGE SCALE GENOMIC DNA]</scope>
    <source>
        <strain evidence="2">cv. Chinese Spring</strain>
    </source>
</reference>
<dbReference type="EnsemblPlants" id="TraesCS1A02G247600.1">
    <property type="protein sequence ID" value="TraesCS1A02G247600.1.cds1"/>
    <property type="gene ID" value="TraesCS1A02G247600"/>
</dbReference>
<evidence type="ECO:0000313" key="3">
    <source>
        <dbReference type="Proteomes" id="UP000019116"/>
    </source>
</evidence>
<sequence>MAPPGSRRWAYVRIMAGTIVGGCLGFYVMLRIETSYKVRQLPSHQPVMIYGPFGRSRGAYSRFSLSCAGEDGGEAALMASWSASTMAGSWTTRASASRSHRSHHSTLLSNQVQSWICTNA</sequence>
<dbReference type="OrthoDB" id="1927707at2759"/>
<reference evidence="2" key="2">
    <citation type="submission" date="2018-10" db="UniProtKB">
        <authorList>
            <consortium name="EnsemblPlants"/>
        </authorList>
    </citation>
    <scope>IDENTIFICATION</scope>
</reference>
<keyword evidence="1" id="KW-0812">Transmembrane</keyword>
<accession>A0A3B5Y1Q1</accession>
<dbReference type="Proteomes" id="UP000019116">
    <property type="component" value="Chromosome 1A"/>
</dbReference>
<dbReference type="Gramene" id="TraesCS1A03G0641300.1">
    <property type="protein sequence ID" value="TraesCS1A03G0641300.1.CDS1"/>
    <property type="gene ID" value="TraesCS1A03G0641300"/>
</dbReference>
<dbReference type="Gramene" id="TraesCS1A02G247600.1">
    <property type="protein sequence ID" value="TraesCS1A02G247600.1.cds1"/>
    <property type="gene ID" value="TraesCS1A02G247600"/>
</dbReference>
<evidence type="ECO:0000256" key="1">
    <source>
        <dbReference type="SAM" id="Phobius"/>
    </source>
</evidence>